<accession>A0A3P6T3G1</accession>
<feature type="compositionally biased region" description="Polar residues" evidence="1">
    <location>
        <begin position="215"/>
        <end position="231"/>
    </location>
</feature>
<feature type="region of interest" description="Disordered" evidence="1">
    <location>
        <begin position="185"/>
        <end position="234"/>
    </location>
</feature>
<feature type="compositionally biased region" description="Polar residues" evidence="1">
    <location>
        <begin position="185"/>
        <end position="196"/>
    </location>
</feature>
<feature type="compositionally biased region" description="Polar residues" evidence="1">
    <location>
        <begin position="49"/>
        <end position="69"/>
    </location>
</feature>
<evidence type="ECO:0000313" key="4">
    <source>
        <dbReference type="Proteomes" id="UP000281553"/>
    </source>
</evidence>
<name>A0A3P6T3G1_DIBLA</name>
<protein>
    <recommendedName>
        <fullName evidence="2">Egal-1 winged helix domain-containing protein</fullName>
    </recommendedName>
</protein>
<proteinExistence type="predicted"/>
<evidence type="ECO:0000259" key="2">
    <source>
        <dbReference type="Pfam" id="PF23713"/>
    </source>
</evidence>
<gene>
    <name evidence="3" type="ORF">DILT_LOCUS3345</name>
</gene>
<dbReference type="Proteomes" id="UP000281553">
    <property type="component" value="Unassembled WGS sequence"/>
</dbReference>
<organism evidence="3 4">
    <name type="scientific">Dibothriocephalus latus</name>
    <name type="common">Fish tapeworm</name>
    <name type="synonym">Diphyllobothrium latum</name>
    <dbReference type="NCBI Taxonomy" id="60516"/>
    <lineage>
        <taxon>Eukaryota</taxon>
        <taxon>Metazoa</taxon>
        <taxon>Spiralia</taxon>
        <taxon>Lophotrochozoa</taxon>
        <taxon>Platyhelminthes</taxon>
        <taxon>Cestoda</taxon>
        <taxon>Eucestoda</taxon>
        <taxon>Diphyllobothriidea</taxon>
        <taxon>Diphyllobothriidae</taxon>
        <taxon>Dibothriocephalus</taxon>
    </lineage>
</organism>
<feature type="region of interest" description="Disordered" evidence="1">
    <location>
        <begin position="49"/>
        <end position="74"/>
    </location>
</feature>
<dbReference type="InterPro" id="IPR056589">
    <property type="entry name" value="WH_Egal-1"/>
</dbReference>
<keyword evidence="4" id="KW-1185">Reference proteome</keyword>
<dbReference type="EMBL" id="UYRU01043515">
    <property type="protein sequence ID" value="VDK82472.1"/>
    <property type="molecule type" value="Genomic_DNA"/>
</dbReference>
<dbReference type="Pfam" id="PF23713">
    <property type="entry name" value="WHD_Egal"/>
    <property type="match status" value="2"/>
</dbReference>
<feature type="non-terminal residue" evidence="3">
    <location>
        <position position="422"/>
    </location>
</feature>
<sequence length="422" mass="45563">MTYKPRAEAPRAKTYKFDLKIHKDSCYSTQSESTDDSVSDNSLFSLPSTSDSVNSLSSHGARKNSSAATTPPDPASCLDYLKRREVFLYKMMNDPSHKAMLYFLEVLMNSETPLTVEQLAARLTNKSFSAEMREACGGGSSEALKNFLEKYPSLFTIKPSGLVSAVAIDMPGFDEMSETSIDLENCLSPSTTSRASVSVGPMPSESQRSAEKKGTSSSTQVDTTAVSSTVDKSSDSGETEAVKFFQQRLSRREERWVPIKSLAGHLSQASPEVRAVVGPQLEFRGFLLKHPHVFEVQGDLVGLKDPFTATCLSRRPKSFMTGANSSSSTNLSTLNHAKLPAQKVSRPKSLIMLSQASNGGFNNFRSQPTRGLCNAPTGSECYLMNQDRFGGGGGGYSECTPLTLSGKPIGSLSADAGRFQAP</sequence>
<evidence type="ECO:0000256" key="1">
    <source>
        <dbReference type="SAM" id="MobiDB-lite"/>
    </source>
</evidence>
<feature type="domain" description="Egal-1 winged helix" evidence="2">
    <location>
        <begin position="240"/>
        <end position="305"/>
    </location>
</feature>
<feature type="domain" description="Egal-1 winged helix" evidence="2">
    <location>
        <begin position="97"/>
        <end position="165"/>
    </location>
</feature>
<evidence type="ECO:0000313" key="3">
    <source>
        <dbReference type="EMBL" id="VDK82472.1"/>
    </source>
</evidence>
<reference evidence="3 4" key="1">
    <citation type="submission" date="2018-11" db="EMBL/GenBank/DDBJ databases">
        <authorList>
            <consortium name="Pathogen Informatics"/>
        </authorList>
    </citation>
    <scope>NUCLEOTIDE SEQUENCE [LARGE SCALE GENOMIC DNA]</scope>
</reference>
<dbReference type="OrthoDB" id="26838at2759"/>
<dbReference type="AlphaFoldDB" id="A0A3P6T3G1"/>